<dbReference type="PANTHER" id="PTHR48449">
    <property type="entry name" value="DUF1985 DOMAIN-CONTAINING PROTEIN"/>
    <property type="match status" value="1"/>
</dbReference>
<protein>
    <recommendedName>
        <fullName evidence="5">Ubiquitin-like protease family profile domain-containing protein</fullName>
    </recommendedName>
</protein>
<feature type="domain" description="Ubiquitin-like protease family profile" evidence="5">
    <location>
        <begin position="896"/>
        <end position="1087"/>
    </location>
</feature>
<dbReference type="Gene3D" id="3.40.395.10">
    <property type="entry name" value="Adenoviral Proteinase, Chain A"/>
    <property type="match status" value="1"/>
</dbReference>
<evidence type="ECO:0000256" key="3">
    <source>
        <dbReference type="ARBA" id="ARBA00022801"/>
    </source>
</evidence>
<feature type="compositionally biased region" description="Basic residues" evidence="4">
    <location>
        <begin position="479"/>
        <end position="489"/>
    </location>
</feature>
<feature type="region of interest" description="Disordered" evidence="4">
    <location>
        <begin position="577"/>
        <end position="604"/>
    </location>
</feature>
<dbReference type="Proteomes" id="UP000264353">
    <property type="component" value="Chromosome A6"/>
</dbReference>
<evidence type="ECO:0000313" key="6">
    <source>
        <dbReference type="EMBL" id="RID57927.1"/>
    </source>
</evidence>
<proteinExistence type="inferred from homology"/>
<evidence type="ECO:0000313" key="7">
    <source>
        <dbReference type="Proteomes" id="UP000264353"/>
    </source>
</evidence>
<keyword evidence="2" id="KW-0645">Protease</keyword>
<feature type="compositionally biased region" description="Basic and acidic residues" evidence="4">
    <location>
        <begin position="709"/>
        <end position="724"/>
    </location>
</feature>
<feature type="compositionally biased region" description="Basic and acidic residues" evidence="4">
    <location>
        <begin position="666"/>
        <end position="688"/>
    </location>
</feature>
<evidence type="ECO:0000256" key="2">
    <source>
        <dbReference type="ARBA" id="ARBA00022670"/>
    </source>
</evidence>
<feature type="region of interest" description="Disordered" evidence="4">
    <location>
        <begin position="623"/>
        <end position="825"/>
    </location>
</feature>
<name>A0A397YWU6_BRACM</name>
<dbReference type="Pfam" id="PF09331">
    <property type="entry name" value="DUF1985"/>
    <property type="match status" value="1"/>
</dbReference>
<dbReference type="AlphaFoldDB" id="A0A397YWU6"/>
<dbReference type="GO" id="GO:0006508">
    <property type="term" value="P:proteolysis"/>
    <property type="evidence" value="ECO:0007669"/>
    <property type="project" value="UniProtKB-KW"/>
</dbReference>
<comment type="similarity">
    <text evidence="1">Belongs to the peptidase C48 family.</text>
</comment>
<sequence length="1125" mass="125440">MSKRRSIRGEETGAANASARRRSLRGKEIAEDSTEVEDVKESLPGRLFATDRFPSERVNTYSTTDFLLCVRDLLKGSVEMGQILGSCFGRLFSLPVRRMLAGKVVHGMLTRQVVTKKKYELWPVFGGKPFRFSLVEFGEVTGLPCGEFEEGYSIDYELPQTEENYTYWEKLIGPDRDVLVEDLVRMVADEAEMPGWRKLRLCLIIIVDGVLVPNAQKPKPSLKHVNLVKNLKKFFAFQWGRESFLAAIRTMLPGPKVMGKCEDPNGDFCKKLRQKTVRLLGFPQALQLVAFEVIPRLLVQAGGDDSVTLMNFPGKVLPQHSGLNVCDLREAEHDPALIVQPMMEISGVHEERWGVWDDEKYDKKVDYLTGLIREGHVFSKSDWGGGDSGGPLFVYGKKNDKKRKGKAVGGVTAGPVLKQRRLSGYFKREIMVDGEEHARMVSRVEELGTEVLRLKEVVEKQGRQFVKWKTFMKGKSAAKKFGSVRRRDKRKSDGGARDGTEDFYSDGGGAGYRKEQMSGEIGEDDFSREEGARTSSEERPALLVRMKEGDGVPLQWVEPDSGDNVLYRALTSQTYFVSEEEGSSVDGGRRDDGGQGDGLDENGLKTLNALVEDVVKDATVDGGHCKVQTGKTGASVRINDGDETEREEDRPGETECGLGGLMTEGEDGKGRETEGREEKEEGGVRNMEEGGSEVCVDDPNTGLEGSNNEEGKVRETEGGVRDEKQEEEPREEGKASGTECGRPEEKKEGGAKNMEEGKLRETEDGGRDENQEEDARITEEGKLWETEDGGRDENQKEDARKTEAQVDLLDGSGEDTADEEPSSGKIVLDVSDTSDFGVTSRHEPVKQEGELAALLLAKDQYVVPEIIPLVEDPDYAFFERVLMAHSKVLHINARGYDLDNEFFIDLGTPCKWVTSTHMDVMMEYVGSLHAETLRKNRAMFVDPWFSAHLQGKGRSFRAARRKTLIAADSRATKFLTTEGKQWGVDVDTLYAPMIWDGDHWVGLCIRLTTWDVLVLDPRPGYKSVEEVATLMAPVVEMLPYLAKKVCPADAIGEHQLVPFHVERVAGLYENRRSGDCGPVAAKFMEIHATGDGIARMAGLNDDLVSIFRKQYAMEIYKDWVLPLYM</sequence>
<feature type="region of interest" description="Disordered" evidence="4">
    <location>
        <begin position="479"/>
        <end position="540"/>
    </location>
</feature>
<feature type="compositionally biased region" description="Basic and acidic residues" evidence="4">
    <location>
        <begin position="741"/>
        <end position="804"/>
    </location>
</feature>
<keyword evidence="3" id="KW-0378">Hydrolase</keyword>
<dbReference type="PANTHER" id="PTHR48449:SF1">
    <property type="entry name" value="DUF1985 DOMAIN-CONTAINING PROTEIN"/>
    <property type="match status" value="1"/>
</dbReference>
<reference evidence="6 7" key="1">
    <citation type="submission" date="2018-06" db="EMBL/GenBank/DDBJ databases">
        <title>WGS assembly of Brassica rapa FPsc.</title>
        <authorList>
            <person name="Bowman J."/>
            <person name="Kohchi T."/>
            <person name="Yamato K."/>
            <person name="Jenkins J."/>
            <person name="Shu S."/>
            <person name="Ishizaki K."/>
            <person name="Yamaoka S."/>
            <person name="Nishihama R."/>
            <person name="Nakamura Y."/>
            <person name="Berger F."/>
            <person name="Adam C."/>
            <person name="Aki S."/>
            <person name="Althoff F."/>
            <person name="Araki T."/>
            <person name="Arteaga-Vazquez M."/>
            <person name="Balasubrmanian S."/>
            <person name="Bauer D."/>
            <person name="Boehm C."/>
            <person name="Briginshaw L."/>
            <person name="Caballero-Perez J."/>
            <person name="Catarino B."/>
            <person name="Chen F."/>
            <person name="Chiyoda S."/>
            <person name="Chovatia M."/>
            <person name="Davies K."/>
            <person name="Delmans M."/>
            <person name="Demura T."/>
            <person name="Dierschke T."/>
            <person name="Dolan L."/>
            <person name="Dorantes-Acosta A."/>
            <person name="Eklund D."/>
            <person name="Florent S."/>
            <person name="Flores-Sandoval E."/>
            <person name="Fujiyama A."/>
            <person name="Fukuzawa H."/>
            <person name="Galik B."/>
            <person name="Grimanelli D."/>
            <person name="Grimwood J."/>
            <person name="Grossniklaus U."/>
            <person name="Hamada T."/>
            <person name="Haseloff J."/>
            <person name="Hetherington A."/>
            <person name="Higo A."/>
            <person name="Hirakawa Y."/>
            <person name="Hundley H."/>
            <person name="Ikeda Y."/>
            <person name="Inoue K."/>
            <person name="Inoue S."/>
            <person name="Ishida S."/>
            <person name="Jia Q."/>
            <person name="Kakita M."/>
            <person name="Kanazawa T."/>
            <person name="Kawai Y."/>
            <person name="Kawashima T."/>
            <person name="Kennedy M."/>
            <person name="Kinose K."/>
            <person name="Kinoshita T."/>
            <person name="Kohara Y."/>
            <person name="Koide E."/>
            <person name="Komatsu K."/>
            <person name="Kopischke S."/>
            <person name="Kubo M."/>
            <person name="Kyozuka J."/>
            <person name="Lagercrantz U."/>
            <person name="Lin S."/>
            <person name="Lindquist E."/>
            <person name="Lipzen A."/>
            <person name="Lu C."/>
            <person name="Luna E."/>
            <person name="Martienssen R."/>
            <person name="Minamino N."/>
            <person name="Mizutani M."/>
            <person name="Mizutani M."/>
            <person name="Mochizuki N."/>
            <person name="Monte I."/>
            <person name="Mosher R."/>
            <person name="Nagasaki H."/>
            <person name="Nakagami H."/>
            <person name="Naramoto S."/>
            <person name="Nishitani K."/>
            <person name="Ohtani M."/>
            <person name="Okamoto T."/>
            <person name="Okumura M."/>
            <person name="Phillips J."/>
            <person name="Pollak B."/>
            <person name="Reinders A."/>
            <person name="Roevekamp M."/>
            <person name="Sano R."/>
            <person name="Sawa S."/>
            <person name="Schmid M."/>
            <person name="Shirakawa M."/>
            <person name="Solano R."/>
            <person name="Spunde A."/>
            <person name="Suetsugu N."/>
            <person name="Sugano S."/>
            <person name="Sugiyama A."/>
            <person name="Sun R."/>
            <person name="Suzuki Y."/>
            <person name="Takenaka M."/>
            <person name="Takezawa D."/>
            <person name="Tomogane H."/>
            <person name="Tsuzuki M."/>
            <person name="Ueda T."/>
            <person name="Umeda M."/>
            <person name="Ward J."/>
            <person name="Watanabe Y."/>
            <person name="Yazaki K."/>
            <person name="Yokoyama R."/>
            <person name="Yoshitake Y."/>
            <person name="Yotsui I."/>
            <person name="Zachgo S."/>
            <person name="Schmutz J."/>
        </authorList>
    </citation>
    <scope>NUCLEOTIDE SEQUENCE [LARGE SCALE GENOMIC DNA]</scope>
    <source>
        <strain evidence="7">cv. B-3</strain>
    </source>
</reference>
<dbReference type="InterPro" id="IPR015410">
    <property type="entry name" value="DUF1985"/>
</dbReference>
<dbReference type="GO" id="GO:0008234">
    <property type="term" value="F:cysteine-type peptidase activity"/>
    <property type="evidence" value="ECO:0007669"/>
    <property type="project" value="InterPro"/>
</dbReference>
<dbReference type="SUPFAM" id="SSF54001">
    <property type="entry name" value="Cysteine proteinases"/>
    <property type="match status" value="1"/>
</dbReference>
<dbReference type="Pfam" id="PF02902">
    <property type="entry name" value="Peptidase_C48"/>
    <property type="match status" value="1"/>
</dbReference>
<feature type="compositionally biased region" description="Basic and acidic residues" evidence="4">
    <location>
        <begin position="490"/>
        <end position="500"/>
    </location>
</feature>
<feature type="compositionally biased region" description="Basic and acidic residues" evidence="4">
    <location>
        <begin position="528"/>
        <end position="540"/>
    </location>
</feature>
<evidence type="ECO:0000256" key="4">
    <source>
        <dbReference type="SAM" id="MobiDB-lite"/>
    </source>
</evidence>
<dbReference type="EMBL" id="CM010633">
    <property type="protein sequence ID" value="RID57927.1"/>
    <property type="molecule type" value="Genomic_DNA"/>
</dbReference>
<accession>A0A397YWU6</accession>
<dbReference type="InterPro" id="IPR003653">
    <property type="entry name" value="Peptidase_C48_C"/>
</dbReference>
<dbReference type="PROSITE" id="PS50600">
    <property type="entry name" value="ULP_PROTEASE"/>
    <property type="match status" value="1"/>
</dbReference>
<organism evidence="6 7">
    <name type="scientific">Brassica campestris</name>
    <name type="common">Field mustard</name>
    <dbReference type="NCBI Taxonomy" id="3711"/>
    <lineage>
        <taxon>Eukaryota</taxon>
        <taxon>Viridiplantae</taxon>
        <taxon>Streptophyta</taxon>
        <taxon>Embryophyta</taxon>
        <taxon>Tracheophyta</taxon>
        <taxon>Spermatophyta</taxon>
        <taxon>Magnoliopsida</taxon>
        <taxon>eudicotyledons</taxon>
        <taxon>Gunneridae</taxon>
        <taxon>Pentapetalae</taxon>
        <taxon>rosids</taxon>
        <taxon>malvids</taxon>
        <taxon>Brassicales</taxon>
        <taxon>Brassicaceae</taxon>
        <taxon>Brassiceae</taxon>
        <taxon>Brassica</taxon>
    </lineage>
</organism>
<feature type="compositionally biased region" description="Acidic residues" evidence="4">
    <location>
        <begin position="812"/>
        <end position="821"/>
    </location>
</feature>
<feature type="region of interest" description="Disordered" evidence="4">
    <location>
        <begin position="1"/>
        <end position="37"/>
    </location>
</feature>
<dbReference type="InterPro" id="IPR038765">
    <property type="entry name" value="Papain-like_cys_pep_sf"/>
</dbReference>
<evidence type="ECO:0000259" key="5">
    <source>
        <dbReference type="PROSITE" id="PS50600"/>
    </source>
</evidence>
<gene>
    <name evidence="6" type="ORF">BRARA_F01263</name>
</gene>
<evidence type="ECO:0000256" key="1">
    <source>
        <dbReference type="ARBA" id="ARBA00005234"/>
    </source>
</evidence>